<evidence type="ECO:0000313" key="2">
    <source>
        <dbReference type="EMBL" id="MPN33390.1"/>
    </source>
</evidence>
<proteinExistence type="predicted"/>
<sequence length="87" mass="9453">MQAQAVRRGFLLGRRRAAEQSLNPRDQFGKGEGLDQVIVGAGLQAVDPVFHLAQRGEHQDRCLLPGPQGCQQGESVHARQHGVEDDG</sequence>
<name>A0A645H3V8_9ZZZZ</name>
<dbReference type="AlphaFoldDB" id="A0A645H3V8"/>
<comment type="caution">
    <text evidence="2">The sequence shown here is derived from an EMBL/GenBank/DDBJ whole genome shotgun (WGS) entry which is preliminary data.</text>
</comment>
<gene>
    <name evidence="2" type="ORF">SDC9_180877</name>
</gene>
<protein>
    <submittedName>
        <fullName evidence="2">Uncharacterized protein</fullName>
    </submittedName>
</protein>
<accession>A0A645H3V8</accession>
<evidence type="ECO:0000256" key="1">
    <source>
        <dbReference type="SAM" id="MobiDB-lite"/>
    </source>
</evidence>
<reference evidence="2" key="1">
    <citation type="submission" date="2019-08" db="EMBL/GenBank/DDBJ databases">
        <authorList>
            <person name="Kucharzyk K."/>
            <person name="Murdoch R.W."/>
            <person name="Higgins S."/>
            <person name="Loffler F."/>
        </authorList>
    </citation>
    <scope>NUCLEOTIDE SEQUENCE</scope>
</reference>
<feature type="region of interest" description="Disordered" evidence="1">
    <location>
        <begin position="66"/>
        <end position="87"/>
    </location>
</feature>
<organism evidence="2">
    <name type="scientific">bioreactor metagenome</name>
    <dbReference type="NCBI Taxonomy" id="1076179"/>
    <lineage>
        <taxon>unclassified sequences</taxon>
        <taxon>metagenomes</taxon>
        <taxon>ecological metagenomes</taxon>
    </lineage>
</organism>
<dbReference type="EMBL" id="VSSQ01085882">
    <property type="protein sequence ID" value="MPN33390.1"/>
    <property type="molecule type" value="Genomic_DNA"/>
</dbReference>